<proteinExistence type="predicted"/>
<dbReference type="Proteomes" id="UP000663870">
    <property type="component" value="Unassembled WGS sequence"/>
</dbReference>
<evidence type="ECO:0000256" key="1">
    <source>
        <dbReference type="SAM" id="Coils"/>
    </source>
</evidence>
<dbReference type="AlphaFoldDB" id="A0A815CIB2"/>
<sequence>MEIYKQKIFDSIYLILNENDLIINDNETDERKKKAYETFKSAFDNIKLSLTSNNDIDNCINNVLSTLNINNSMKENFKDIYNSILKEMEKLKSSINLFSHHMNEQEKKRNEFQTINQQKAKQLEEFAATNAQQQKVLQDLQNLNQEQQKILNDFKNQDKLQQSKIDHLVKTIDSLQLSSSIQNIMVEAYEVVRLFQFYYVDEAIRATNHPKIDNWQQLTDQWCILEMQLLESLQIDRKDVFRHTSILKLVTPIEKELEQLIHVPFKLLNIRKISNQRHGLAHVKIDSVDEQQSFMKHMQNEFYPEEYPHTLIVKQIVSVLSARDVSQLRYFKNKTKKKKS</sequence>
<dbReference type="Proteomes" id="UP000663854">
    <property type="component" value="Unassembled WGS sequence"/>
</dbReference>
<name>A0A815CIB2_9BILA</name>
<organism evidence="2 4">
    <name type="scientific">Rotaria sordida</name>
    <dbReference type="NCBI Taxonomy" id="392033"/>
    <lineage>
        <taxon>Eukaryota</taxon>
        <taxon>Metazoa</taxon>
        <taxon>Spiralia</taxon>
        <taxon>Gnathifera</taxon>
        <taxon>Rotifera</taxon>
        <taxon>Eurotatoria</taxon>
        <taxon>Bdelloidea</taxon>
        <taxon>Philodinida</taxon>
        <taxon>Philodinidae</taxon>
        <taxon>Rotaria</taxon>
    </lineage>
</organism>
<keyword evidence="1" id="KW-0175">Coiled coil</keyword>
<evidence type="ECO:0000313" key="2">
    <source>
        <dbReference type="EMBL" id="CAF1284132.1"/>
    </source>
</evidence>
<feature type="coiled-coil region" evidence="1">
    <location>
        <begin position="123"/>
        <end position="157"/>
    </location>
</feature>
<dbReference type="EMBL" id="CAJNOH010002280">
    <property type="protein sequence ID" value="CAF1284132.1"/>
    <property type="molecule type" value="Genomic_DNA"/>
</dbReference>
<evidence type="ECO:0000313" key="5">
    <source>
        <dbReference type="Proteomes" id="UP000663870"/>
    </source>
</evidence>
<reference evidence="2" key="1">
    <citation type="submission" date="2021-02" db="EMBL/GenBank/DDBJ databases">
        <authorList>
            <person name="Nowell W R."/>
        </authorList>
    </citation>
    <scope>NUCLEOTIDE SEQUENCE</scope>
</reference>
<evidence type="ECO:0000313" key="3">
    <source>
        <dbReference type="EMBL" id="CAF1562209.1"/>
    </source>
</evidence>
<keyword evidence="5" id="KW-1185">Reference proteome</keyword>
<dbReference type="EMBL" id="CAJNOL010003429">
    <property type="protein sequence ID" value="CAF1562209.1"/>
    <property type="molecule type" value="Genomic_DNA"/>
</dbReference>
<gene>
    <name evidence="3" type="ORF">JXQ802_LOCUS44450</name>
    <name evidence="2" type="ORF">PYM288_LOCUS29040</name>
</gene>
<protein>
    <submittedName>
        <fullName evidence="2">Uncharacterized protein</fullName>
    </submittedName>
</protein>
<comment type="caution">
    <text evidence="2">The sequence shown here is derived from an EMBL/GenBank/DDBJ whole genome shotgun (WGS) entry which is preliminary data.</text>
</comment>
<accession>A0A815CIB2</accession>
<evidence type="ECO:0000313" key="4">
    <source>
        <dbReference type="Proteomes" id="UP000663854"/>
    </source>
</evidence>